<dbReference type="FunFam" id="3.40.50.10750:FF:000001">
    <property type="entry name" value="Phosphate acetyltransferase"/>
    <property type="match status" value="1"/>
</dbReference>
<evidence type="ECO:0000256" key="6">
    <source>
        <dbReference type="ARBA" id="ARBA00012707"/>
    </source>
</evidence>
<dbReference type="InterPro" id="IPR042112">
    <property type="entry name" value="P_AcTrfase_dom2"/>
</dbReference>
<dbReference type="InterPro" id="IPR050500">
    <property type="entry name" value="Phos_Acetyltrans/Butyryltrans"/>
</dbReference>
<dbReference type="OrthoDB" id="9805787at2"/>
<keyword evidence="16" id="KW-1185">Reference proteome</keyword>
<dbReference type="Pfam" id="PF01515">
    <property type="entry name" value="PTA_PTB"/>
    <property type="match status" value="1"/>
</dbReference>
<comment type="catalytic activity">
    <reaction evidence="12">
        <text>acetyl-CoA + phosphate = acetyl phosphate + CoA</text>
        <dbReference type="Rhea" id="RHEA:19521"/>
        <dbReference type="ChEBI" id="CHEBI:22191"/>
        <dbReference type="ChEBI" id="CHEBI:43474"/>
        <dbReference type="ChEBI" id="CHEBI:57287"/>
        <dbReference type="ChEBI" id="CHEBI:57288"/>
        <dbReference type="EC" id="2.3.1.8"/>
    </reaction>
</comment>
<dbReference type="GO" id="GO:0005737">
    <property type="term" value="C:cytoplasm"/>
    <property type="evidence" value="ECO:0007669"/>
    <property type="project" value="UniProtKB-SubCell"/>
</dbReference>
<dbReference type="UniPathway" id="UPA00340">
    <property type="reaction ID" value="UER00459"/>
</dbReference>
<evidence type="ECO:0000256" key="2">
    <source>
        <dbReference type="ARBA" id="ARBA00004989"/>
    </source>
</evidence>
<dbReference type="InterPro" id="IPR016475">
    <property type="entry name" value="P-Actrans_bac"/>
</dbReference>
<dbReference type="EMBL" id="SGXE01000002">
    <property type="protein sequence ID" value="RZS93536.1"/>
    <property type="molecule type" value="Genomic_DNA"/>
</dbReference>
<dbReference type="EC" id="2.3.1.8" evidence="6 12"/>
<evidence type="ECO:0000313" key="16">
    <source>
        <dbReference type="Proteomes" id="UP000292262"/>
    </source>
</evidence>
<protein>
    <recommendedName>
        <fullName evidence="7 12">Phosphate acetyltransferase</fullName>
        <ecNumber evidence="6 12">2.3.1.8</ecNumber>
    </recommendedName>
    <alternativeName>
        <fullName evidence="11 12">Phosphotransacetylase</fullName>
    </alternativeName>
</protein>
<dbReference type="InterPro" id="IPR002505">
    <property type="entry name" value="PTA_PTB"/>
</dbReference>
<feature type="domain" description="Phosphate acetyl/butaryl transferase" evidence="13">
    <location>
        <begin position="372"/>
        <end position="691"/>
    </location>
</feature>
<dbReference type="Pfam" id="PF13500">
    <property type="entry name" value="AAA_26"/>
    <property type="match status" value="1"/>
</dbReference>
<dbReference type="NCBIfam" id="NF004167">
    <property type="entry name" value="PRK05632.1"/>
    <property type="match status" value="1"/>
</dbReference>
<comment type="subunit">
    <text evidence="5">Homohexamer.</text>
</comment>
<comment type="function">
    <text evidence="12">Involved in acetate metabolism.</text>
</comment>
<evidence type="ECO:0000256" key="5">
    <source>
        <dbReference type="ARBA" id="ARBA00011643"/>
    </source>
</evidence>
<evidence type="ECO:0000256" key="10">
    <source>
        <dbReference type="ARBA" id="ARBA00023315"/>
    </source>
</evidence>
<feature type="domain" description="DRTGG" evidence="14">
    <location>
        <begin position="215"/>
        <end position="325"/>
    </location>
</feature>
<proteinExistence type="inferred from homology"/>
<keyword evidence="8 12" id="KW-0963">Cytoplasm</keyword>
<name>A0A4Q7P137_9FLAO</name>
<reference evidence="15 16" key="1">
    <citation type="submission" date="2019-02" db="EMBL/GenBank/DDBJ databases">
        <title>Genomic Encyclopedia of Type Strains, Phase IV (KMG-IV): sequencing the most valuable type-strain genomes for metagenomic binning, comparative biology and taxonomic classification.</title>
        <authorList>
            <person name="Goeker M."/>
        </authorList>
    </citation>
    <scope>NUCLEOTIDE SEQUENCE [LARGE SCALE GENOMIC DNA]</scope>
    <source>
        <strain evidence="15 16">DSM 17196</strain>
    </source>
</reference>
<dbReference type="NCBIfam" id="TIGR00651">
    <property type="entry name" value="pta"/>
    <property type="match status" value="1"/>
</dbReference>
<dbReference type="GO" id="GO:0008959">
    <property type="term" value="F:phosphate acetyltransferase activity"/>
    <property type="evidence" value="ECO:0007669"/>
    <property type="project" value="UniProtKB-EC"/>
</dbReference>
<dbReference type="AlphaFoldDB" id="A0A4Q7P137"/>
<dbReference type="RefSeq" id="WP_130286662.1">
    <property type="nucleotide sequence ID" value="NZ_SGXE01000002.1"/>
</dbReference>
<dbReference type="PANTHER" id="PTHR43356:SF3">
    <property type="entry name" value="PHOSPHATE ACETYLTRANSFERASE"/>
    <property type="match status" value="1"/>
</dbReference>
<evidence type="ECO:0000259" key="14">
    <source>
        <dbReference type="Pfam" id="PF07085"/>
    </source>
</evidence>
<dbReference type="SUPFAM" id="SSF75138">
    <property type="entry name" value="HprK N-terminal domain-like"/>
    <property type="match status" value="1"/>
</dbReference>
<evidence type="ECO:0000256" key="4">
    <source>
        <dbReference type="ARBA" id="ARBA00009786"/>
    </source>
</evidence>
<sequence>MSKGVYIATIEPNSGKSLVVLGLMRMLLGKIANVGYFRPIIDDPRDSEMDNHINTVISHFELDINYKKTYAYTRSEVLQKYNQGRGGEIIDTIIQKYKALEDTFDFILVEGTDFSDEGSIIEFDINVIIAKNLGIPAIIVSSGEGNTNAEIAGNLKLAYDAFYNKDVEVIAVLANKVDKGCEEDLRIVLKNTLDAKVQHIIIPRIDSLIYPTIKEIVNELNGNVLFGKEYLNHQAGSFGVGAMQLRNYLTHLKENSLVITPGDRADIILGALQANISDNYPKISGIILTGGLIPERSIMKLIEGVAPTVPIVSVPQGTFAVTNMVGNIKSKIYADNYQKINTSIGAFEQHVDENNLIDPLITFKTDVLTPRMFQYNLLKRALKHKKHIVLPEGEDDRILKAAARLQAYDVVDLTLIGEIHKLKEKADKLDIPLDFDKVNVIFPTKSPHFDDYVNTFYELRKHKNVNLDMARDMMADVSYFGTMMIYKGHADGMVSGAIHTTQHTIRPALQFIKTKPGVKVVSSVFFMCLEDRVSVFGDCAINPNPNAEELAEIAISSADSAAAFGIEPKVAMLSYSSGTSGKGADVDIVREATEIVKTKRPDLKIEGPIQYDAAVDMRVGKSKLPNSEVAGQASVLIFPDLNTGNNTYKAVQRETGALAIGPMLQGLNKPVNDLSRGCTVDDVYNTVIITAIQAQGL</sequence>
<evidence type="ECO:0000256" key="8">
    <source>
        <dbReference type="ARBA" id="ARBA00022490"/>
    </source>
</evidence>
<comment type="pathway">
    <text evidence="2 12">Metabolic intermediate biosynthesis; acetyl-CoA biosynthesis; acetyl-CoA from acetate: step 2/2.</text>
</comment>
<dbReference type="InterPro" id="IPR004614">
    <property type="entry name" value="P_AcTrfase"/>
</dbReference>
<organism evidence="15 16">
    <name type="scientific">Aquimarina brevivitae</name>
    <dbReference type="NCBI Taxonomy" id="323412"/>
    <lineage>
        <taxon>Bacteria</taxon>
        <taxon>Pseudomonadati</taxon>
        <taxon>Bacteroidota</taxon>
        <taxon>Flavobacteriia</taxon>
        <taxon>Flavobacteriales</taxon>
        <taxon>Flavobacteriaceae</taxon>
        <taxon>Aquimarina</taxon>
    </lineage>
</organism>
<keyword evidence="10 12" id="KW-0012">Acyltransferase</keyword>
<evidence type="ECO:0000256" key="3">
    <source>
        <dbReference type="ARBA" id="ARBA00008756"/>
    </source>
</evidence>
<gene>
    <name evidence="15" type="ORF">EV197_2116</name>
</gene>
<evidence type="ECO:0000256" key="11">
    <source>
        <dbReference type="ARBA" id="ARBA00031108"/>
    </source>
</evidence>
<comment type="similarity">
    <text evidence="3 12">In the C-terminal section; belongs to the phosphate acetyltransferase and butyryltransferase family.</text>
</comment>
<dbReference type="InterPro" id="IPR027417">
    <property type="entry name" value="P-loop_NTPase"/>
</dbReference>
<dbReference type="InterPro" id="IPR010766">
    <property type="entry name" value="DRTGG"/>
</dbReference>
<dbReference type="CDD" id="cd03109">
    <property type="entry name" value="DTBS"/>
    <property type="match status" value="1"/>
</dbReference>
<dbReference type="Gene3D" id="3.40.50.300">
    <property type="entry name" value="P-loop containing nucleotide triphosphate hydrolases"/>
    <property type="match status" value="1"/>
</dbReference>
<comment type="caution">
    <text evidence="15">The sequence shown here is derived from an EMBL/GenBank/DDBJ whole genome shotgun (WGS) entry which is preliminary data.</text>
</comment>
<dbReference type="SUPFAM" id="SSF53659">
    <property type="entry name" value="Isocitrate/Isopropylmalate dehydrogenase-like"/>
    <property type="match status" value="1"/>
</dbReference>
<dbReference type="InterPro" id="IPR028979">
    <property type="entry name" value="Ser_kin/Pase_Hpr-like_N_sf"/>
</dbReference>
<evidence type="ECO:0000313" key="15">
    <source>
        <dbReference type="EMBL" id="RZS93536.1"/>
    </source>
</evidence>
<evidence type="ECO:0000256" key="7">
    <source>
        <dbReference type="ARBA" id="ARBA00021528"/>
    </source>
</evidence>
<dbReference type="Gene3D" id="3.40.50.10950">
    <property type="match status" value="1"/>
</dbReference>
<evidence type="ECO:0000256" key="12">
    <source>
        <dbReference type="PIRNR" id="PIRNR006107"/>
    </source>
</evidence>
<evidence type="ECO:0000256" key="9">
    <source>
        <dbReference type="ARBA" id="ARBA00022679"/>
    </source>
</evidence>
<dbReference type="NCBIfam" id="NF007233">
    <property type="entry name" value="PRK09653.1"/>
    <property type="match status" value="1"/>
</dbReference>
<dbReference type="Pfam" id="PF07085">
    <property type="entry name" value="DRTGG"/>
    <property type="match status" value="1"/>
</dbReference>
<comment type="subcellular location">
    <subcellularLocation>
        <location evidence="1 12">Cytoplasm</location>
    </subcellularLocation>
</comment>
<dbReference type="InterPro" id="IPR042113">
    <property type="entry name" value="P_AcTrfase_dom1"/>
</dbReference>
<dbReference type="PIRSF" id="PIRSF006107">
    <property type="entry name" value="PhpActrans_proteobac"/>
    <property type="match status" value="1"/>
</dbReference>
<accession>A0A4Q7P137</accession>
<dbReference type="GO" id="GO:0006085">
    <property type="term" value="P:acetyl-CoA biosynthetic process"/>
    <property type="evidence" value="ECO:0007669"/>
    <property type="project" value="UniProtKB-UniPathway"/>
</dbReference>
<dbReference type="Gene3D" id="3.40.1390.20">
    <property type="entry name" value="HprK N-terminal domain-like"/>
    <property type="match status" value="1"/>
</dbReference>
<dbReference type="SUPFAM" id="SSF52540">
    <property type="entry name" value="P-loop containing nucleoside triphosphate hydrolases"/>
    <property type="match status" value="1"/>
</dbReference>
<evidence type="ECO:0000256" key="1">
    <source>
        <dbReference type="ARBA" id="ARBA00004496"/>
    </source>
</evidence>
<evidence type="ECO:0000259" key="13">
    <source>
        <dbReference type="Pfam" id="PF01515"/>
    </source>
</evidence>
<dbReference type="Gene3D" id="3.40.50.10750">
    <property type="entry name" value="Isocitrate/Isopropylmalate dehydrogenase-like"/>
    <property type="match status" value="1"/>
</dbReference>
<dbReference type="Proteomes" id="UP000292262">
    <property type="component" value="Unassembled WGS sequence"/>
</dbReference>
<dbReference type="PANTHER" id="PTHR43356">
    <property type="entry name" value="PHOSPHATE ACETYLTRANSFERASE"/>
    <property type="match status" value="1"/>
</dbReference>
<comment type="similarity">
    <text evidence="4 12">In the N-terminal section; belongs to the CobB/CobQ family.</text>
</comment>
<comment type="domain">
    <text evidence="12">The N-terminal region seems to be important for proper quaternary structure. The C-terminal region contains the substrate-binding site.</text>
</comment>
<keyword evidence="9 12" id="KW-0808">Transferase</keyword>